<dbReference type="PANTHER" id="PTHR47219:SF9">
    <property type="entry name" value="GTPASE ACTIVATING PROTEIN AND CENTROSOME-ASSOCIATED, ISOFORM B"/>
    <property type="match status" value="1"/>
</dbReference>
<protein>
    <recommendedName>
        <fullName evidence="3">Rab-GAP TBC domain-containing protein</fullName>
    </recommendedName>
</protein>
<feature type="domain" description="Rab-GAP TBC" evidence="3">
    <location>
        <begin position="324"/>
        <end position="492"/>
    </location>
</feature>
<feature type="compositionally biased region" description="Low complexity" evidence="2">
    <location>
        <begin position="63"/>
        <end position="79"/>
    </location>
</feature>
<organism evidence="4 5">
    <name type="scientific">Kuraishia capsulata CBS 1993</name>
    <dbReference type="NCBI Taxonomy" id="1382522"/>
    <lineage>
        <taxon>Eukaryota</taxon>
        <taxon>Fungi</taxon>
        <taxon>Dikarya</taxon>
        <taxon>Ascomycota</taxon>
        <taxon>Saccharomycotina</taxon>
        <taxon>Pichiomycetes</taxon>
        <taxon>Pichiales</taxon>
        <taxon>Pichiaceae</taxon>
        <taxon>Kuraishia</taxon>
    </lineage>
</organism>
<reference evidence="4" key="1">
    <citation type="submission" date="2013-12" db="EMBL/GenBank/DDBJ databases">
        <authorList>
            <person name="Genoscope - CEA"/>
        </authorList>
    </citation>
    <scope>NUCLEOTIDE SEQUENCE</scope>
    <source>
        <strain evidence="4">CBS 1993</strain>
    </source>
</reference>
<keyword evidence="5" id="KW-1185">Reference proteome</keyword>
<dbReference type="InterPro" id="IPR000195">
    <property type="entry name" value="Rab-GAP-TBC_dom"/>
</dbReference>
<reference evidence="4" key="2">
    <citation type="submission" date="2014-02" db="EMBL/GenBank/DDBJ databases">
        <title>Complete DNA sequence of /Kuraishia capsulata/ illustrates novel genomic features among budding yeasts (/Saccharomycotina/).</title>
        <authorList>
            <person name="Morales L."/>
            <person name="Noel B."/>
            <person name="Porcel B."/>
            <person name="Marcet-Houben M."/>
            <person name="Hullo M-F."/>
            <person name="Sacerdot C."/>
            <person name="Tekaia F."/>
            <person name="Leh-Louis V."/>
            <person name="Despons L."/>
            <person name="Khanna V."/>
            <person name="Aury J-M."/>
            <person name="Barbe V."/>
            <person name="Couloux A."/>
            <person name="Labadie K."/>
            <person name="Pelletier E."/>
            <person name="Souciet J-L."/>
            <person name="Boekhout T."/>
            <person name="Gabaldon T."/>
            <person name="Wincker P."/>
            <person name="Dujon B."/>
        </authorList>
    </citation>
    <scope>NUCLEOTIDE SEQUENCE</scope>
    <source>
        <strain evidence="4">CBS 1993</strain>
    </source>
</reference>
<dbReference type="GO" id="GO:0005096">
    <property type="term" value="F:GTPase activator activity"/>
    <property type="evidence" value="ECO:0007669"/>
    <property type="project" value="TreeGrafter"/>
</dbReference>
<gene>
    <name evidence="4" type="ORF">KUCA_T00002966001</name>
</gene>
<sequence length="549" mass="62368">MQNAAALEVIQESFEDVSLSEMKPKEKHSQLATKPGYLHRRPQSESAISIHRNNSMSASMVGRPSSLSDLNLSLRRSPSTHLTPTQKYRLQKKKQQELQTSIRQSDGTGIEGVDFLSDDEIPADFVVFNVPFSRAPTISNSLRSQQMHNSKRSKSLDSLSNPESNRSSLLSVASNLTSCSEYSNLSLETQKLTLTLDSSSDLQESDRRKERMMFMKRLSLQRFDIENFGDKNASSEKNRFLSLSRPSNLPPKDQYESLKHNMDFEVVMQNAIEVERHEEAERRVRSLKLQNQKRRDLVAWREEVLPKYPTSLEQSTTRELWWRGIPDSLRTEIWVRQLGYKYGVTDDELESLLKTAIQEQGTQKRPQDEVSTVIMAYEIKTDTVASNGIKRLAEIVYLSTLSKKHALNILIGLTQAKAFRVLQNSNEDEFLEAQFKTFGKILKARNDSLYSHLEAAGATISDLLCVLSESLFASCVGEEIAPRILDIYIFEGVPFLLRAALALVLRIGHKLYGNRDEILEVLGQTNVSAELADPDSFIENIRNIFKQQS</sequence>
<feature type="region of interest" description="Disordered" evidence="2">
    <location>
        <begin position="139"/>
        <end position="166"/>
    </location>
</feature>
<dbReference type="EMBL" id="HG793127">
    <property type="protein sequence ID" value="CDK26989.1"/>
    <property type="molecule type" value="Genomic_DNA"/>
</dbReference>
<dbReference type="Proteomes" id="UP000019384">
    <property type="component" value="Unassembled WGS sequence"/>
</dbReference>
<dbReference type="Gene3D" id="1.10.10.750">
    <property type="entry name" value="Ypt/Rab-GAP domain of gyp1p, domain 1"/>
    <property type="match status" value="1"/>
</dbReference>
<dbReference type="RefSeq" id="XP_022458985.1">
    <property type="nucleotide sequence ID" value="XM_022603262.1"/>
</dbReference>
<evidence type="ECO:0000313" key="5">
    <source>
        <dbReference type="Proteomes" id="UP000019384"/>
    </source>
</evidence>
<dbReference type="GeneID" id="34520373"/>
<dbReference type="HOGENOM" id="CLU_496113_0_0_1"/>
<feature type="coiled-coil region" evidence="1">
    <location>
        <begin position="270"/>
        <end position="297"/>
    </location>
</feature>
<feature type="region of interest" description="Disordered" evidence="2">
    <location>
        <begin position="20"/>
        <end position="95"/>
    </location>
</feature>
<evidence type="ECO:0000313" key="4">
    <source>
        <dbReference type="EMBL" id="CDK26989.1"/>
    </source>
</evidence>
<dbReference type="InterPro" id="IPR050302">
    <property type="entry name" value="Rab_GAP_TBC_domain"/>
</dbReference>
<dbReference type="AlphaFoldDB" id="W6MKD9"/>
<evidence type="ECO:0000256" key="2">
    <source>
        <dbReference type="SAM" id="MobiDB-lite"/>
    </source>
</evidence>
<dbReference type="SUPFAM" id="SSF47923">
    <property type="entry name" value="Ypt/Rab-GAP domain of gyp1p"/>
    <property type="match status" value="2"/>
</dbReference>
<name>W6MKD9_9ASCO</name>
<evidence type="ECO:0000256" key="1">
    <source>
        <dbReference type="SAM" id="Coils"/>
    </source>
</evidence>
<dbReference type="SMART" id="SM00164">
    <property type="entry name" value="TBC"/>
    <property type="match status" value="1"/>
</dbReference>
<dbReference type="STRING" id="1382522.W6MKD9"/>
<dbReference type="InterPro" id="IPR035969">
    <property type="entry name" value="Rab-GAP_TBC_sf"/>
</dbReference>
<keyword evidence="1" id="KW-0175">Coiled coil</keyword>
<dbReference type="GO" id="GO:0030427">
    <property type="term" value="C:site of polarized growth"/>
    <property type="evidence" value="ECO:0007669"/>
    <property type="project" value="UniProtKB-ARBA"/>
</dbReference>
<evidence type="ECO:0000259" key="3">
    <source>
        <dbReference type="PROSITE" id="PS50086"/>
    </source>
</evidence>
<accession>W6MKD9</accession>
<feature type="compositionally biased region" description="Polar residues" evidence="2">
    <location>
        <begin position="156"/>
        <end position="166"/>
    </location>
</feature>
<dbReference type="PANTHER" id="PTHR47219">
    <property type="entry name" value="RAB GTPASE-ACTIVATING PROTEIN 1-LIKE"/>
    <property type="match status" value="1"/>
</dbReference>
<feature type="compositionally biased region" description="Polar residues" evidence="2">
    <location>
        <begin position="139"/>
        <end position="148"/>
    </location>
</feature>
<dbReference type="PROSITE" id="PS50086">
    <property type="entry name" value="TBC_RABGAP"/>
    <property type="match status" value="1"/>
</dbReference>
<dbReference type="Gene3D" id="1.10.472.80">
    <property type="entry name" value="Ypt/Rab-GAP domain of gyp1p, domain 3"/>
    <property type="match status" value="1"/>
</dbReference>
<dbReference type="OrthoDB" id="289721at2759"/>
<proteinExistence type="predicted"/>
<dbReference type="GO" id="GO:0031267">
    <property type="term" value="F:small GTPase binding"/>
    <property type="evidence" value="ECO:0007669"/>
    <property type="project" value="TreeGrafter"/>
</dbReference>
<dbReference type="Pfam" id="PF00566">
    <property type="entry name" value="RabGAP-TBC"/>
    <property type="match status" value="1"/>
</dbReference>
<feature type="compositionally biased region" description="Polar residues" evidence="2">
    <location>
        <begin position="44"/>
        <end position="58"/>
    </location>
</feature>